<dbReference type="Proteomes" id="UP000281332">
    <property type="component" value="Unassembled WGS sequence"/>
</dbReference>
<proteinExistence type="predicted"/>
<dbReference type="RefSeq" id="WP_123801343.1">
    <property type="nucleotide sequence ID" value="NZ_RMVG01000009.1"/>
</dbReference>
<dbReference type="AlphaFoldDB" id="A0A3N4P480"/>
<dbReference type="OrthoDB" id="6564464at2"/>
<comment type="caution">
    <text evidence="1">The sequence shown here is derived from an EMBL/GenBank/DDBJ whole genome shotgun (WGS) entry which is preliminary data.</text>
</comment>
<protein>
    <submittedName>
        <fullName evidence="1">Uncharacterized protein</fullName>
    </submittedName>
</protein>
<keyword evidence="2" id="KW-1185">Reference proteome</keyword>
<name>A0A3N4P480_9GAMM</name>
<gene>
    <name evidence="1" type="ORF">BBB56_12925</name>
</gene>
<reference evidence="1 2" key="1">
    <citation type="submission" date="2018-11" db="EMBL/GenBank/DDBJ databases">
        <title>Whole genome sequencing of Pantoea sp. RIT388.</title>
        <authorList>
            <person name="Gan H.M."/>
            <person name="Hudson A.O."/>
        </authorList>
    </citation>
    <scope>NUCLEOTIDE SEQUENCE [LARGE SCALE GENOMIC DNA]</scope>
    <source>
        <strain evidence="1 2">RIT388</strain>
    </source>
</reference>
<sequence>MPSGQFYILDQPEFSFTCDYHLDSVADRAFESRLLLEIQKENQPVEVFAPLSIGQSVVFVSPGGEAKTLFLISETATHFIFSSRA</sequence>
<evidence type="ECO:0000313" key="2">
    <source>
        <dbReference type="Proteomes" id="UP000281332"/>
    </source>
</evidence>
<organism evidence="1 2">
    <name type="scientific">Candidatus Pantoea deserta</name>
    <dbReference type="NCBI Taxonomy" id="1869313"/>
    <lineage>
        <taxon>Bacteria</taxon>
        <taxon>Pseudomonadati</taxon>
        <taxon>Pseudomonadota</taxon>
        <taxon>Gammaproteobacteria</taxon>
        <taxon>Enterobacterales</taxon>
        <taxon>Erwiniaceae</taxon>
        <taxon>Pantoea</taxon>
    </lineage>
</organism>
<accession>A0A3N4P480</accession>
<evidence type="ECO:0000313" key="1">
    <source>
        <dbReference type="EMBL" id="RPD99746.1"/>
    </source>
</evidence>
<dbReference type="EMBL" id="RMVG01000009">
    <property type="protein sequence ID" value="RPD99746.1"/>
    <property type="molecule type" value="Genomic_DNA"/>
</dbReference>